<feature type="compositionally biased region" description="Basic and acidic residues" evidence="1">
    <location>
        <begin position="366"/>
        <end position="386"/>
    </location>
</feature>
<dbReference type="AlphaFoldDB" id="A0A9X7JRZ1"/>
<dbReference type="CDD" id="cd16386">
    <property type="entry name" value="TcpC_N"/>
    <property type="match status" value="1"/>
</dbReference>
<feature type="region of interest" description="Disordered" evidence="1">
    <location>
        <begin position="1"/>
        <end position="35"/>
    </location>
</feature>
<dbReference type="InterPro" id="IPR024735">
    <property type="entry name" value="TcpC"/>
</dbReference>
<feature type="compositionally biased region" description="Basic and acidic residues" evidence="1">
    <location>
        <begin position="307"/>
        <end position="316"/>
    </location>
</feature>
<name>A0A9X7JRZ1_9ACTN</name>
<comment type="caution">
    <text evidence="2">The sequence shown here is derived from an EMBL/GenBank/DDBJ whole genome shotgun (WGS) entry which is preliminary data.</text>
</comment>
<dbReference type="EMBL" id="PXWG01000018">
    <property type="protein sequence ID" value="PSJ28774.1"/>
    <property type="molecule type" value="Genomic_DNA"/>
</dbReference>
<dbReference type="Pfam" id="PF12642">
    <property type="entry name" value="TpcC"/>
    <property type="match status" value="1"/>
</dbReference>
<dbReference type="InterPro" id="IPR035628">
    <property type="entry name" value="TcpC_C"/>
</dbReference>
<feature type="compositionally biased region" description="Basic residues" evidence="1">
    <location>
        <begin position="1"/>
        <end position="15"/>
    </location>
</feature>
<protein>
    <recommendedName>
        <fullName evidence="4">Conjugal transfer protein</fullName>
    </recommendedName>
</protein>
<dbReference type="Gene3D" id="3.10.450.540">
    <property type="match status" value="1"/>
</dbReference>
<evidence type="ECO:0000313" key="3">
    <source>
        <dbReference type="Proteomes" id="UP000242427"/>
    </source>
</evidence>
<evidence type="ECO:0000256" key="1">
    <source>
        <dbReference type="SAM" id="MobiDB-lite"/>
    </source>
</evidence>
<dbReference type="CDD" id="cd16428">
    <property type="entry name" value="TcpC_C"/>
    <property type="match status" value="1"/>
</dbReference>
<dbReference type="Proteomes" id="UP000242427">
    <property type="component" value="Unassembled WGS sequence"/>
</dbReference>
<sequence length="537" mass="57802">MRLKPRRGRNRRRKRLDPSSTWTARHGTNPGSSATSWLQKRFCGRAGRSPRRCLPSRCRRNPAAAVRRWREPSHAAAEASRGSARLVGKLRTLRRSRSFISERKLFVRSNLTISNGRRTVLPLRPSTGEGSPGLSTFKTVMRRILNLPEPKSDKNAAPAQQQPAAPAPAPVQTPPAPAGLQQWADAAARLQAQDGGPVRATDASAGQQPLPGSPGKPSAGQLPWQIEDENSGTKFAVKVGRGVLWGVVALAAITGIRSWIWTPEPPKPVPTKVDSGPNYPIQEAQAVAARFARAYLTWDDADPQARADALSRDMPKGTDTTTGWNSKGRQEVVVAQPGSVSVLADKRARVRVDVLVKGPASAAQPKQDDKQDDKKTDDKKKDDKPKPSTTKWMGLEVPVVQASGRIVVTGQPGIVGVPASGPSVADPETKPADMAFSQRTRDVIEEFFKKYATGEPDAVAAPGAYIPALPAGMTPGGVRNWSVDEGSGTERVGTAVINWQLGDAELEQTYRVKVARVTSAQGAERWQVSEVHGGLTP</sequence>
<dbReference type="OrthoDB" id="3817052at2"/>
<evidence type="ECO:0000313" key="2">
    <source>
        <dbReference type="EMBL" id="PSJ28774.1"/>
    </source>
</evidence>
<proteinExistence type="predicted"/>
<feature type="region of interest" description="Disordered" evidence="1">
    <location>
        <begin position="149"/>
        <end position="222"/>
    </location>
</feature>
<organism evidence="2 3">
    <name type="scientific">Streptosporangium nondiastaticum</name>
    <dbReference type="NCBI Taxonomy" id="35764"/>
    <lineage>
        <taxon>Bacteria</taxon>
        <taxon>Bacillati</taxon>
        <taxon>Actinomycetota</taxon>
        <taxon>Actinomycetes</taxon>
        <taxon>Streptosporangiales</taxon>
        <taxon>Streptosporangiaceae</taxon>
        <taxon>Streptosporangium</taxon>
    </lineage>
</organism>
<feature type="compositionally biased region" description="Pro residues" evidence="1">
    <location>
        <begin position="165"/>
        <end position="177"/>
    </location>
</feature>
<feature type="compositionally biased region" description="Polar residues" evidence="1">
    <location>
        <begin position="318"/>
        <end position="327"/>
    </location>
</feature>
<feature type="region of interest" description="Disordered" evidence="1">
    <location>
        <begin position="307"/>
        <end position="329"/>
    </location>
</feature>
<evidence type="ECO:0008006" key="4">
    <source>
        <dbReference type="Google" id="ProtNLM"/>
    </source>
</evidence>
<reference evidence="2 3" key="1">
    <citation type="submission" date="2018-03" db="EMBL/GenBank/DDBJ databases">
        <title>Chitinolytic properties of Streptosporangium nondiastaticum TBG75A20.</title>
        <authorList>
            <person name="Gayathri V."/>
            <person name="Shiburaj S."/>
        </authorList>
    </citation>
    <scope>NUCLEOTIDE SEQUENCE [LARGE SCALE GENOMIC DNA]</scope>
    <source>
        <strain evidence="2 3">TBG75A20</strain>
    </source>
</reference>
<feature type="region of interest" description="Disordered" evidence="1">
    <location>
        <begin position="356"/>
        <end position="392"/>
    </location>
</feature>
<accession>A0A9X7JRZ1</accession>
<gene>
    <name evidence="2" type="ORF">B7P34_10815</name>
</gene>
<keyword evidence="3" id="KW-1185">Reference proteome</keyword>